<dbReference type="RefSeq" id="WP_251917952.1">
    <property type="nucleotide sequence ID" value="NZ_JAMRXG010000022.1"/>
</dbReference>
<dbReference type="Gene3D" id="1.10.30.50">
    <property type="match status" value="1"/>
</dbReference>
<organism evidence="2 3">
    <name type="scientific">Nocardia pulmonis</name>
    <dbReference type="NCBI Taxonomy" id="2951408"/>
    <lineage>
        <taxon>Bacteria</taxon>
        <taxon>Bacillati</taxon>
        <taxon>Actinomycetota</taxon>
        <taxon>Actinomycetes</taxon>
        <taxon>Mycobacteriales</taxon>
        <taxon>Nocardiaceae</taxon>
        <taxon>Nocardia</taxon>
    </lineage>
</organism>
<evidence type="ECO:0000313" key="2">
    <source>
        <dbReference type="EMBL" id="MCM6778441.1"/>
    </source>
</evidence>
<keyword evidence="3" id="KW-1185">Reference proteome</keyword>
<name>A0A9X2EI38_9NOCA</name>
<sequence length="95" mass="10429">MRIGGEGPAPDLPVAALVADVRTQELTCWVCGQPIDYTAKRFDPNGFEADHYYPVSTHPHLAFEPANIRPSHLRCNLSRGNAEPAPAGAWVRSEF</sequence>
<reference evidence="2" key="1">
    <citation type="submission" date="2022-06" db="EMBL/GenBank/DDBJ databases">
        <title>Novel species in genus nocardia.</title>
        <authorList>
            <person name="Li F."/>
        </authorList>
    </citation>
    <scope>NUCLEOTIDE SEQUENCE</scope>
    <source>
        <strain evidence="2">CDC141</strain>
    </source>
</reference>
<evidence type="ECO:0000259" key="1">
    <source>
        <dbReference type="SMART" id="SM00507"/>
    </source>
</evidence>
<comment type="caution">
    <text evidence="2">The sequence shown here is derived from an EMBL/GenBank/DDBJ whole genome shotgun (WGS) entry which is preliminary data.</text>
</comment>
<dbReference type="SMART" id="SM00507">
    <property type="entry name" value="HNHc"/>
    <property type="match status" value="1"/>
</dbReference>
<accession>A0A9X2EI38</accession>
<protein>
    <submittedName>
        <fullName evidence="2">Recombination protein NinG</fullName>
    </submittedName>
</protein>
<dbReference type="Proteomes" id="UP001139157">
    <property type="component" value="Unassembled WGS sequence"/>
</dbReference>
<dbReference type="InterPro" id="IPR003615">
    <property type="entry name" value="HNH_nuc"/>
</dbReference>
<proteinExistence type="predicted"/>
<dbReference type="EMBL" id="JAMRXG010000022">
    <property type="protein sequence ID" value="MCM6778441.1"/>
    <property type="molecule type" value="Genomic_DNA"/>
</dbReference>
<feature type="domain" description="HNH nuclease" evidence="1">
    <location>
        <begin position="16"/>
        <end position="77"/>
    </location>
</feature>
<gene>
    <name evidence="2" type="ORF">NDR86_33625</name>
</gene>
<dbReference type="AlphaFoldDB" id="A0A9X2EI38"/>
<evidence type="ECO:0000313" key="3">
    <source>
        <dbReference type="Proteomes" id="UP001139157"/>
    </source>
</evidence>